<evidence type="ECO:0000313" key="2">
    <source>
        <dbReference type="Proteomes" id="UP001060085"/>
    </source>
</evidence>
<name>A0ACC0CCP7_CATRO</name>
<reference evidence="2" key="1">
    <citation type="journal article" date="2023" name="Nat. Plants">
        <title>Single-cell RNA sequencing provides a high-resolution roadmap for understanding the multicellular compartmentation of specialized metabolism.</title>
        <authorList>
            <person name="Sun S."/>
            <person name="Shen X."/>
            <person name="Li Y."/>
            <person name="Li Y."/>
            <person name="Wang S."/>
            <person name="Li R."/>
            <person name="Zhang H."/>
            <person name="Shen G."/>
            <person name="Guo B."/>
            <person name="Wei J."/>
            <person name="Xu J."/>
            <person name="St-Pierre B."/>
            <person name="Chen S."/>
            <person name="Sun C."/>
        </authorList>
    </citation>
    <scope>NUCLEOTIDE SEQUENCE [LARGE SCALE GENOMIC DNA]</scope>
</reference>
<organism evidence="1 2">
    <name type="scientific">Catharanthus roseus</name>
    <name type="common">Madagascar periwinkle</name>
    <name type="synonym">Vinca rosea</name>
    <dbReference type="NCBI Taxonomy" id="4058"/>
    <lineage>
        <taxon>Eukaryota</taxon>
        <taxon>Viridiplantae</taxon>
        <taxon>Streptophyta</taxon>
        <taxon>Embryophyta</taxon>
        <taxon>Tracheophyta</taxon>
        <taxon>Spermatophyta</taxon>
        <taxon>Magnoliopsida</taxon>
        <taxon>eudicotyledons</taxon>
        <taxon>Gunneridae</taxon>
        <taxon>Pentapetalae</taxon>
        <taxon>asterids</taxon>
        <taxon>lamiids</taxon>
        <taxon>Gentianales</taxon>
        <taxon>Apocynaceae</taxon>
        <taxon>Rauvolfioideae</taxon>
        <taxon>Vinceae</taxon>
        <taxon>Catharanthinae</taxon>
        <taxon>Catharanthus</taxon>
    </lineage>
</organism>
<keyword evidence="2" id="KW-1185">Reference proteome</keyword>
<sequence>MALFSTSRYSLAFCFLFLHFHTLNAKPNSNSSFDFKTWSTASQFSIYGDAKLVKGVSDTFVHISGSVVSSAGRLFSRDPIKFIEGNQKKLVSFTTTFVFSMSNETGDGLAFVMVPNGYPMDEFDGGSFGLLAARRKKFKFIAVEFDTFRDKESDDVNDNHIGIDIDSLVSVKVRNVSSINLRGEKLQAWIDYEATSKRLEVRLSNKLGNEIRPIDPLISYPIDLSRFWGPNEVFVGLSSSSGNSTQKCNVHSWSLKLRPVPYWMHSEPLDPSAFVEKKKEVLKVHQKSDCALKILAALIFGTGCGALGAFVVLFVWTILWNKRPVVPEDFAVQPVEFKFKNKKVVDKSIEDGKN</sequence>
<dbReference type="Proteomes" id="UP001060085">
    <property type="component" value="Linkage Group LG01"/>
</dbReference>
<dbReference type="EMBL" id="CM044701">
    <property type="protein sequence ID" value="KAI5682659.1"/>
    <property type="molecule type" value="Genomic_DNA"/>
</dbReference>
<gene>
    <name evidence="1" type="ORF">M9H77_03887</name>
</gene>
<evidence type="ECO:0000313" key="1">
    <source>
        <dbReference type="EMBL" id="KAI5682659.1"/>
    </source>
</evidence>
<protein>
    <submittedName>
        <fullName evidence="1">Uncharacterized protein</fullName>
    </submittedName>
</protein>
<comment type="caution">
    <text evidence="1">The sequence shown here is derived from an EMBL/GenBank/DDBJ whole genome shotgun (WGS) entry which is preliminary data.</text>
</comment>
<proteinExistence type="predicted"/>
<accession>A0ACC0CCP7</accession>